<dbReference type="InterPro" id="IPR013785">
    <property type="entry name" value="Aldolase_TIM"/>
</dbReference>
<dbReference type="Proteomes" id="UP000294772">
    <property type="component" value="Unassembled WGS sequence"/>
</dbReference>
<evidence type="ECO:0000256" key="1">
    <source>
        <dbReference type="ARBA" id="ARBA00001947"/>
    </source>
</evidence>
<dbReference type="InterPro" id="IPR008567">
    <property type="entry name" value="BKACE"/>
</dbReference>
<accession>A0A2S5T8R7</accession>
<evidence type="ECO:0000256" key="2">
    <source>
        <dbReference type="ARBA" id="ARBA00022679"/>
    </source>
</evidence>
<evidence type="ECO:0000313" key="5">
    <source>
        <dbReference type="EMBL" id="PPE71322.1"/>
    </source>
</evidence>
<name>A0A2S5T8R7_9BURK</name>
<dbReference type="Pfam" id="PF05853">
    <property type="entry name" value="BKACE"/>
    <property type="match status" value="1"/>
</dbReference>
<keyword evidence="3" id="KW-0479">Metal-binding</keyword>
<evidence type="ECO:0000313" key="6">
    <source>
        <dbReference type="EMBL" id="TCP06284.1"/>
    </source>
</evidence>
<dbReference type="GO" id="GO:0046872">
    <property type="term" value="F:metal ion binding"/>
    <property type="evidence" value="ECO:0007669"/>
    <property type="project" value="UniProtKB-KW"/>
</dbReference>
<dbReference type="GO" id="GO:0043720">
    <property type="term" value="F:3-keto-5-aminohexanoate cleavage activity"/>
    <property type="evidence" value="ECO:0007669"/>
    <property type="project" value="InterPro"/>
</dbReference>
<dbReference type="RefSeq" id="WP_104356112.1">
    <property type="nucleotide sequence ID" value="NZ_CALFFA010000013.1"/>
</dbReference>
<comment type="caution">
    <text evidence="5">The sequence shown here is derived from an EMBL/GenBank/DDBJ whole genome shotgun (WGS) entry which is preliminary data.</text>
</comment>
<keyword evidence="7" id="KW-1185">Reference proteome</keyword>
<evidence type="ECO:0000256" key="4">
    <source>
        <dbReference type="ARBA" id="ARBA00022833"/>
    </source>
</evidence>
<keyword evidence="5" id="KW-0032">Aminotransferase</keyword>
<dbReference type="AlphaFoldDB" id="A0A2S5T8R7"/>
<dbReference type="OrthoDB" id="9155960at2"/>
<evidence type="ECO:0000256" key="3">
    <source>
        <dbReference type="ARBA" id="ARBA00022723"/>
    </source>
</evidence>
<comment type="cofactor">
    <cofactor evidence="1">
        <name>Zn(2+)</name>
        <dbReference type="ChEBI" id="CHEBI:29105"/>
    </cofactor>
</comment>
<keyword evidence="2 5" id="KW-0808">Transferase</keyword>
<reference evidence="6 8" key="2">
    <citation type="submission" date="2019-03" db="EMBL/GenBank/DDBJ databases">
        <title>Genomic Encyclopedia of Type Strains, Phase IV (KMG-IV): sequencing the most valuable type-strain genomes for metagenomic binning, comparative biology and taxonomic classification.</title>
        <authorList>
            <person name="Goeker M."/>
        </authorList>
    </citation>
    <scope>NUCLEOTIDE SEQUENCE [LARGE SCALE GENOMIC DNA]</scope>
    <source>
        <strain evidence="6 8">DSM 15264</strain>
    </source>
</reference>
<evidence type="ECO:0000313" key="8">
    <source>
        <dbReference type="Proteomes" id="UP000294772"/>
    </source>
</evidence>
<dbReference type="EMBL" id="PSNY01000002">
    <property type="protein sequence ID" value="PPE71322.1"/>
    <property type="molecule type" value="Genomic_DNA"/>
</dbReference>
<proteinExistence type="predicted"/>
<dbReference type="GO" id="GO:0008483">
    <property type="term" value="F:transaminase activity"/>
    <property type="evidence" value="ECO:0007669"/>
    <property type="project" value="UniProtKB-KW"/>
</dbReference>
<keyword evidence="4" id="KW-0862">Zinc</keyword>
<dbReference type="PANTHER" id="PTHR37418:SF2">
    <property type="entry name" value="3-KETO-5-AMINOHEXANOATE CLEAVAGE ENZYME"/>
    <property type="match status" value="1"/>
</dbReference>
<gene>
    <name evidence="5" type="ORF">C1702_02555</name>
    <name evidence="6" type="ORF">EV676_107155</name>
</gene>
<dbReference type="Proteomes" id="UP000239406">
    <property type="component" value="Unassembled WGS sequence"/>
</dbReference>
<reference evidence="5 7" key="1">
    <citation type="submission" date="2018-02" db="EMBL/GenBank/DDBJ databases">
        <title>Reclassifiation of [Polyangium] brachysporum DSM 7029 as Guopingzhaonella breviflexa gen. nov., sp. nov., a member of the family Comamonadaceae.</title>
        <authorList>
            <person name="Tang B."/>
        </authorList>
    </citation>
    <scope>NUCLEOTIDE SEQUENCE [LARGE SCALE GENOMIC DNA]</scope>
    <source>
        <strain evidence="5 7">DSM 15344</strain>
    </source>
</reference>
<protein>
    <submittedName>
        <fullName evidence="5">Class III aminotransferase</fullName>
    </submittedName>
</protein>
<dbReference type="EMBL" id="SLXF01000007">
    <property type="protein sequence ID" value="TCP06284.1"/>
    <property type="molecule type" value="Genomic_DNA"/>
</dbReference>
<organism evidence="5 7">
    <name type="scientific">Caldimonas thermodepolymerans</name>
    <dbReference type="NCBI Taxonomy" id="215580"/>
    <lineage>
        <taxon>Bacteria</taxon>
        <taxon>Pseudomonadati</taxon>
        <taxon>Pseudomonadota</taxon>
        <taxon>Betaproteobacteria</taxon>
        <taxon>Burkholderiales</taxon>
        <taxon>Sphaerotilaceae</taxon>
        <taxon>Caldimonas</taxon>
    </lineage>
</organism>
<sequence length="286" mass="30565">MDATTPATWPDATRVIAPVPIGVAPNGARRTQRDHPALPMTAAELAECAAACEAAGASWFHVHVRDDAGAHTLDAARYREAFAAIRERVGTGMVLQMTTEAVGRYSPQEQIAAVEAVQPEAVSVAVRELLADDALLPRACAFLEAQREAGTAVQFIVYDPADLQRLVALHGPQGRLHGAPEVLFVLGSYAQRRAGDPRELLAMLAVLPPGWGWSVCAFGPTEFACLTAAAALGGGVRIGFENNVHLPDGSPATDNAMQVSRMAQTLDALGIPRASWRQARERFFRR</sequence>
<evidence type="ECO:0000313" key="7">
    <source>
        <dbReference type="Proteomes" id="UP000239406"/>
    </source>
</evidence>
<dbReference type="Gene3D" id="3.20.20.70">
    <property type="entry name" value="Aldolase class I"/>
    <property type="match status" value="1"/>
</dbReference>
<dbReference type="PANTHER" id="PTHR37418">
    <property type="entry name" value="3-KETO-5-AMINOHEXANOATE CLEAVAGE ENZYME-RELATED"/>
    <property type="match status" value="1"/>
</dbReference>